<comment type="caution">
    <text evidence="1">The sequence shown here is derived from an EMBL/GenBank/DDBJ whole genome shotgun (WGS) entry which is preliminary data.</text>
</comment>
<gene>
    <name evidence="1" type="ORF">MANES_01G249300v8</name>
</gene>
<dbReference type="Proteomes" id="UP000091857">
    <property type="component" value="Chromosome 1"/>
</dbReference>
<protein>
    <submittedName>
        <fullName evidence="1">Uncharacterized protein</fullName>
    </submittedName>
</protein>
<organism evidence="1 2">
    <name type="scientific">Manihot esculenta</name>
    <name type="common">Cassava</name>
    <name type="synonym">Jatropha manihot</name>
    <dbReference type="NCBI Taxonomy" id="3983"/>
    <lineage>
        <taxon>Eukaryota</taxon>
        <taxon>Viridiplantae</taxon>
        <taxon>Streptophyta</taxon>
        <taxon>Embryophyta</taxon>
        <taxon>Tracheophyta</taxon>
        <taxon>Spermatophyta</taxon>
        <taxon>Magnoliopsida</taxon>
        <taxon>eudicotyledons</taxon>
        <taxon>Gunneridae</taxon>
        <taxon>Pentapetalae</taxon>
        <taxon>rosids</taxon>
        <taxon>fabids</taxon>
        <taxon>Malpighiales</taxon>
        <taxon>Euphorbiaceae</taxon>
        <taxon>Crotonoideae</taxon>
        <taxon>Manihoteae</taxon>
        <taxon>Manihot</taxon>
    </lineage>
</organism>
<dbReference type="PANTHER" id="PTHR33600:SF5">
    <property type="entry name" value="PLASTID DIVISION PROTEIN PDV1"/>
    <property type="match status" value="1"/>
</dbReference>
<dbReference type="AlphaFoldDB" id="A0A2C9WR93"/>
<dbReference type="InterPro" id="IPR038939">
    <property type="entry name" value="PDV1/PDV2"/>
</dbReference>
<evidence type="ECO:0000313" key="1">
    <source>
        <dbReference type="EMBL" id="OAY62198.1"/>
    </source>
</evidence>
<dbReference type="Gramene" id="Manes.01G249300.1.v8.1">
    <property type="protein sequence ID" value="Manes.01G249300.1.v8.1.CDS"/>
    <property type="gene ID" value="Manes.01G249300.v8.1"/>
</dbReference>
<dbReference type="OMA" id="LFNPWKW"/>
<dbReference type="PANTHER" id="PTHR33600">
    <property type="entry name" value="PLASTID DIVISION PROTEIN PDV2"/>
    <property type="match status" value="1"/>
</dbReference>
<reference evidence="2" key="1">
    <citation type="journal article" date="2016" name="Nat. Biotechnol.">
        <title>Sequencing wild and cultivated cassava and related species reveals extensive interspecific hybridization and genetic diversity.</title>
        <authorList>
            <person name="Bredeson J.V."/>
            <person name="Lyons J.B."/>
            <person name="Prochnik S.E."/>
            <person name="Wu G.A."/>
            <person name="Ha C.M."/>
            <person name="Edsinger-Gonzales E."/>
            <person name="Grimwood J."/>
            <person name="Schmutz J."/>
            <person name="Rabbi I.Y."/>
            <person name="Egesi C."/>
            <person name="Nauluvula P."/>
            <person name="Lebot V."/>
            <person name="Ndunguru J."/>
            <person name="Mkamilo G."/>
            <person name="Bart R.S."/>
            <person name="Setter T.L."/>
            <person name="Gleadow R.M."/>
            <person name="Kulakow P."/>
            <person name="Ferguson M.E."/>
            <person name="Rounsley S."/>
            <person name="Rokhsar D.S."/>
        </authorList>
    </citation>
    <scope>NUCLEOTIDE SEQUENCE [LARGE SCALE GENOMIC DNA]</scope>
    <source>
        <strain evidence="2">cv. AM560-2</strain>
    </source>
</reference>
<sequence length="219" mass="24816">MELKGRSLQALIGRARALQAGVSDEIRDCYSFCRLCSENGRLCHVAETSFQERERLIAIRDSLKEAEDVLMLLQRLRSWQIVDRDAALNRLEESRIILIEKMKQYPAGRSIDVVKELNAWLNSGKITAFDWNWNGEINKEVDSNKGTRSGFISFCIRMLIDPCNWQKAIGVAAKLVVISASISSTMRLCHARQQQYSAQSKDTVPSVSDRPLDVFHGRG</sequence>
<proteinExistence type="predicted"/>
<dbReference type="GO" id="GO:0010020">
    <property type="term" value="P:chloroplast fission"/>
    <property type="evidence" value="ECO:0007669"/>
    <property type="project" value="InterPro"/>
</dbReference>
<accession>A0A2C9WR93</accession>
<dbReference type="EMBL" id="CM004387">
    <property type="protein sequence ID" value="OAY62198.1"/>
    <property type="molecule type" value="Genomic_DNA"/>
</dbReference>
<keyword evidence="2" id="KW-1185">Reference proteome</keyword>
<name>A0A2C9WR93_MANES</name>
<evidence type="ECO:0000313" key="2">
    <source>
        <dbReference type="Proteomes" id="UP000091857"/>
    </source>
</evidence>